<dbReference type="Pfam" id="PF10079">
    <property type="entry name" value="Rossmann-like_BshC"/>
    <property type="match status" value="1"/>
</dbReference>
<feature type="coiled-coil region" evidence="2">
    <location>
        <begin position="446"/>
        <end position="473"/>
    </location>
</feature>
<evidence type="ECO:0000256" key="2">
    <source>
        <dbReference type="HAMAP-Rule" id="MF_01867"/>
    </source>
</evidence>
<feature type="domain" description="Bacillithiol biosynthesis BshC C-terminal coiled-coil" evidence="4">
    <location>
        <begin position="377"/>
        <end position="532"/>
    </location>
</feature>
<gene>
    <name evidence="2 5" type="primary">bshC</name>
    <name evidence="5" type="ORF">ED312_05050</name>
</gene>
<feature type="domain" description="Bacillithiol biosynthesis BshC N-terminal Rossmann-like" evidence="3">
    <location>
        <begin position="1"/>
        <end position="375"/>
    </location>
</feature>
<dbReference type="GO" id="GO:0016874">
    <property type="term" value="F:ligase activity"/>
    <property type="evidence" value="ECO:0007669"/>
    <property type="project" value="UniProtKB-UniRule"/>
</dbReference>
<reference evidence="5 6" key="1">
    <citation type="submission" date="2018-10" db="EMBL/GenBank/DDBJ databases">
        <title>Sinomicrobium pectinilyticum sp. nov., a pectinase-producing bacterium isolated from alkaline and saline soil, and emended description of the genus Sinomicrobium.</title>
        <authorList>
            <person name="Cheng B."/>
            <person name="Li C."/>
            <person name="Lai Q."/>
            <person name="Du M."/>
            <person name="Shao Z."/>
            <person name="Xu P."/>
            <person name="Yang C."/>
        </authorList>
    </citation>
    <scope>NUCLEOTIDE SEQUENCE [LARGE SCALE GENOMIC DNA]</scope>
    <source>
        <strain evidence="5 6">5DNS001</strain>
    </source>
</reference>
<dbReference type="RefSeq" id="WP_123214924.1">
    <property type="nucleotide sequence ID" value="NZ_RJTM01000028.1"/>
</dbReference>
<dbReference type="Proteomes" id="UP000267469">
    <property type="component" value="Unassembled WGS sequence"/>
</dbReference>
<organism evidence="5 6">
    <name type="scientific">Sinomicrobium pectinilyticum</name>
    <dbReference type="NCBI Taxonomy" id="1084421"/>
    <lineage>
        <taxon>Bacteria</taxon>
        <taxon>Pseudomonadati</taxon>
        <taxon>Bacteroidota</taxon>
        <taxon>Flavobacteriia</taxon>
        <taxon>Flavobacteriales</taxon>
        <taxon>Flavobacteriaceae</taxon>
        <taxon>Sinomicrobium</taxon>
    </lineage>
</organism>
<evidence type="ECO:0000259" key="4">
    <source>
        <dbReference type="Pfam" id="PF24850"/>
    </source>
</evidence>
<dbReference type="PIRSF" id="PIRSF012535">
    <property type="entry name" value="UCP012535"/>
    <property type="match status" value="1"/>
</dbReference>
<proteinExistence type="inferred from homology"/>
<keyword evidence="1 2" id="KW-0436">Ligase</keyword>
<dbReference type="NCBIfam" id="TIGR03998">
    <property type="entry name" value="thiol_BshC"/>
    <property type="match status" value="1"/>
</dbReference>
<sequence length="533" mass="61486">MPAECLSFRKTGYFSKLICDYTEKNQALTPFYNRFPEIKAFRDQIEEKHVSFSAGTRRVLVEALERQYEGVDSSRETLFNLQALSSDNTFTVTTGHQLNLFTGPAYFIYKIITTINLAGALKTEYPDYHFVPVYWMATEDHDFEEINHFNLHGKNFRWNRSSGGAVGTFSTDGLEEVFRLFAAELGPGEHAEYLKDLFRQAYLEHTGLAEATRFLVNRLFGEYGLVIIDGNDPALKKLFVPYAENDLFKNTAYNSVSETSEALKKADGDYGLQVNPREINLFYLEEGLRERIEKNGDIYTVHGTDIKWGKDELLEHLRNMPQKFSPNVLLRPLYQEVILPNLCYIGGGGEIAYWLQLKGFFEEEKIPFPVLLVRNSVLLIDAVQQGKLEKLNITPATLFLKRDAFINKKVREISDIDIDFSPQKKYLQEQFKGMYELAAKTDKTFLNAVRAQEEKQLKGLEKLEKRLLKAQKRKLSDQVVRMTDIQNELFPGQSLQERTTNFSQFYLEYGRKLIPGLIRELKPLEGDFCVLTF</sequence>
<name>A0A3N0ETE0_SINP1</name>
<protein>
    <recommendedName>
        <fullName evidence="2">Putative cysteine ligase BshC</fullName>
        <ecNumber evidence="2">6.-.-.-</ecNumber>
    </recommendedName>
</protein>
<dbReference type="InterPro" id="IPR055398">
    <property type="entry name" value="Rossmann-like_BshC"/>
</dbReference>
<dbReference type="Pfam" id="PF24850">
    <property type="entry name" value="CC_BshC"/>
    <property type="match status" value="1"/>
</dbReference>
<dbReference type="InterPro" id="IPR055399">
    <property type="entry name" value="CC_BshC"/>
</dbReference>
<evidence type="ECO:0000313" key="6">
    <source>
        <dbReference type="Proteomes" id="UP000267469"/>
    </source>
</evidence>
<comment type="similarity">
    <text evidence="2">Belongs to the BshC family.</text>
</comment>
<keyword evidence="6" id="KW-1185">Reference proteome</keyword>
<evidence type="ECO:0000259" key="3">
    <source>
        <dbReference type="Pfam" id="PF10079"/>
    </source>
</evidence>
<dbReference type="HAMAP" id="MF_01867">
    <property type="entry name" value="BshC"/>
    <property type="match status" value="1"/>
</dbReference>
<dbReference type="InterPro" id="IPR011199">
    <property type="entry name" value="Bacillithiol_biosynth_BshC"/>
</dbReference>
<dbReference type="EC" id="6.-.-.-" evidence="2"/>
<accession>A0A3N0ETE0</accession>
<keyword evidence="2" id="KW-0175">Coiled coil</keyword>
<dbReference type="EMBL" id="RJTM01000028">
    <property type="protein sequence ID" value="RNL91042.1"/>
    <property type="molecule type" value="Genomic_DNA"/>
</dbReference>
<dbReference type="AlphaFoldDB" id="A0A3N0ETE0"/>
<evidence type="ECO:0000313" key="5">
    <source>
        <dbReference type="EMBL" id="RNL91042.1"/>
    </source>
</evidence>
<comment type="caution">
    <text evidence="5">The sequence shown here is derived from an EMBL/GenBank/DDBJ whole genome shotgun (WGS) entry which is preliminary data.</text>
</comment>
<evidence type="ECO:0000256" key="1">
    <source>
        <dbReference type="ARBA" id="ARBA00022598"/>
    </source>
</evidence>
<dbReference type="OrthoDB" id="9765151at2"/>